<dbReference type="AlphaFoldDB" id="A0A1S3ITR9"/>
<dbReference type="Pfam" id="PF00069">
    <property type="entry name" value="Pkinase"/>
    <property type="match status" value="1"/>
</dbReference>
<dbReference type="InterPro" id="IPR008271">
    <property type="entry name" value="Ser/Thr_kinase_AS"/>
</dbReference>
<dbReference type="SMART" id="SM00220">
    <property type="entry name" value="S_TKc"/>
    <property type="match status" value="1"/>
</dbReference>
<comment type="similarity">
    <text evidence="1">Belongs to the protein kinase superfamily. CAMK Ser/Thr protein kinase family.</text>
</comment>
<evidence type="ECO:0000256" key="6">
    <source>
        <dbReference type="ARBA" id="ARBA00022840"/>
    </source>
</evidence>
<sequence length="471" mass="53725">MEEVKATHLKIKTNSILDDYDVIWNQKLGTGISGPVRPCIHKKTKERCALKCLADRPKARTECTLQYQCSGHPNIVGVYSVYANEVQFPGEPLPRPRLFIVMELMKGGELFDRITKKKHFTEREAAKYTRQITAAVARCHSLNIAHRDLKPENLLFKDNSEDALIKLSDFGFAKIDDGTLKTPQFTPYYVAPQILEAQARKNLQGHVPGMPAYTYDKSCDMWSIGVIVYIMLCGYPPFYSETPSRQMTNNMKKKIMAGEYTFPTEDWKNISVEAKDVVRRLLDVDPTKRMNIVELQHHVWLQYEAPETMLMSPAILMDKVSLEEARLMHAQQLTNMRQPDLQITLKPMKTANNPILKKRLHNLASKNSLEPPEKSSYEDIENIGLQKLQDVILYCLTQNGNGNKEGGYNTDLQLCSLLTAAIECNQGVSELQEMLHRFKWNGSGFDSQVNKHDLAAAIDDLVLHRRQQIQT</sequence>
<evidence type="ECO:0000256" key="3">
    <source>
        <dbReference type="ARBA" id="ARBA00022679"/>
    </source>
</evidence>
<dbReference type="InterPro" id="IPR000719">
    <property type="entry name" value="Prot_kinase_dom"/>
</dbReference>
<keyword evidence="3" id="KW-0808">Transferase</keyword>
<reference evidence="9" key="1">
    <citation type="submission" date="2025-08" db="UniProtKB">
        <authorList>
            <consortium name="RefSeq"/>
        </authorList>
    </citation>
    <scope>IDENTIFICATION</scope>
    <source>
        <tissue evidence="9">Gonads</tissue>
    </source>
</reference>
<protein>
    <submittedName>
        <fullName evidence="9">MAP kinase-activated protein kinase 5 isoform X1</fullName>
    </submittedName>
</protein>
<dbReference type="OrthoDB" id="40902at2759"/>
<dbReference type="InterPro" id="IPR011009">
    <property type="entry name" value="Kinase-like_dom_sf"/>
</dbReference>
<dbReference type="PROSITE" id="PS50011">
    <property type="entry name" value="PROTEIN_KINASE_DOM"/>
    <property type="match status" value="1"/>
</dbReference>
<dbReference type="FunFam" id="3.30.200.20:FF:000209">
    <property type="entry name" value="MAP kinase-activated protein kinase 5 isoform X1"/>
    <property type="match status" value="1"/>
</dbReference>
<feature type="domain" description="Protein kinase" evidence="7">
    <location>
        <begin position="22"/>
        <end position="301"/>
    </location>
</feature>
<keyword evidence="2" id="KW-0723">Serine/threonine-protein kinase</keyword>
<keyword evidence="4" id="KW-0547">Nucleotide-binding</keyword>
<organism evidence="8 9">
    <name type="scientific">Lingula anatina</name>
    <name type="common">Brachiopod</name>
    <name type="synonym">Lingula unguis</name>
    <dbReference type="NCBI Taxonomy" id="7574"/>
    <lineage>
        <taxon>Eukaryota</taxon>
        <taxon>Metazoa</taxon>
        <taxon>Spiralia</taxon>
        <taxon>Lophotrochozoa</taxon>
        <taxon>Brachiopoda</taxon>
        <taxon>Linguliformea</taxon>
        <taxon>Lingulata</taxon>
        <taxon>Lingulida</taxon>
        <taxon>Linguloidea</taxon>
        <taxon>Lingulidae</taxon>
        <taxon>Lingula</taxon>
    </lineage>
</organism>
<keyword evidence="6" id="KW-0067">ATP-binding</keyword>
<dbReference type="InParanoid" id="A0A1S3ITR9"/>
<name>A0A1S3ITR9_LINAN</name>
<evidence type="ECO:0000256" key="5">
    <source>
        <dbReference type="ARBA" id="ARBA00022777"/>
    </source>
</evidence>
<proteinExistence type="inferred from homology"/>
<keyword evidence="8" id="KW-1185">Reference proteome</keyword>
<keyword evidence="5 9" id="KW-0418">Kinase</keyword>
<dbReference type="Gene3D" id="3.30.200.20">
    <property type="entry name" value="Phosphorylase Kinase, domain 1"/>
    <property type="match status" value="1"/>
</dbReference>
<evidence type="ECO:0000256" key="1">
    <source>
        <dbReference type="ARBA" id="ARBA00006692"/>
    </source>
</evidence>
<dbReference type="Proteomes" id="UP000085678">
    <property type="component" value="Unplaced"/>
</dbReference>
<evidence type="ECO:0000256" key="2">
    <source>
        <dbReference type="ARBA" id="ARBA00022527"/>
    </source>
</evidence>
<dbReference type="GO" id="GO:0005524">
    <property type="term" value="F:ATP binding"/>
    <property type="evidence" value="ECO:0007669"/>
    <property type="project" value="UniProtKB-KW"/>
</dbReference>
<dbReference type="KEGG" id="lak:106167375"/>
<dbReference type="Gene3D" id="1.10.510.10">
    <property type="entry name" value="Transferase(Phosphotransferase) domain 1"/>
    <property type="match status" value="1"/>
</dbReference>
<evidence type="ECO:0000313" key="8">
    <source>
        <dbReference type="Proteomes" id="UP000085678"/>
    </source>
</evidence>
<dbReference type="STRING" id="7574.A0A1S3ITR9"/>
<dbReference type="PANTHER" id="PTHR24349">
    <property type="entry name" value="SERINE/THREONINE-PROTEIN KINASE"/>
    <property type="match status" value="1"/>
</dbReference>
<gene>
    <name evidence="9" type="primary">LOC106167375</name>
</gene>
<dbReference type="RefSeq" id="XP_013401600.1">
    <property type="nucleotide sequence ID" value="XM_013546146.1"/>
</dbReference>
<dbReference type="PROSITE" id="PS00108">
    <property type="entry name" value="PROTEIN_KINASE_ST"/>
    <property type="match status" value="1"/>
</dbReference>
<dbReference type="GeneID" id="106167375"/>
<evidence type="ECO:0000313" key="9">
    <source>
        <dbReference type="RefSeq" id="XP_013401600.1"/>
    </source>
</evidence>
<dbReference type="GO" id="GO:0004674">
    <property type="term" value="F:protein serine/threonine kinase activity"/>
    <property type="evidence" value="ECO:0007669"/>
    <property type="project" value="UniProtKB-KW"/>
</dbReference>
<evidence type="ECO:0000256" key="4">
    <source>
        <dbReference type="ARBA" id="ARBA00022741"/>
    </source>
</evidence>
<accession>A0A1S3ITR9</accession>
<dbReference type="SUPFAM" id="SSF56112">
    <property type="entry name" value="Protein kinase-like (PK-like)"/>
    <property type="match status" value="1"/>
</dbReference>
<dbReference type="InterPro" id="IPR050205">
    <property type="entry name" value="CDPK_Ser/Thr_kinases"/>
</dbReference>
<evidence type="ECO:0000259" key="7">
    <source>
        <dbReference type="PROSITE" id="PS50011"/>
    </source>
</evidence>